<dbReference type="Proteomes" id="UP000887564">
    <property type="component" value="Unplaced"/>
</dbReference>
<dbReference type="AlphaFoldDB" id="A0A914RDV2"/>
<organism evidence="1 2">
    <name type="scientific">Parascaris equorum</name>
    <name type="common">Equine roundworm</name>
    <dbReference type="NCBI Taxonomy" id="6256"/>
    <lineage>
        <taxon>Eukaryota</taxon>
        <taxon>Metazoa</taxon>
        <taxon>Ecdysozoa</taxon>
        <taxon>Nematoda</taxon>
        <taxon>Chromadorea</taxon>
        <taxon>Rhabditida</taxon>
        <taxon>Spirurina</taxon>
        <taxon>Ascaridomorpha</taxon>
        <taxon>Ascaridoidea</taxon>
        <taxon>Ascarididae</taxon>
        <taxon>Parascaris</taxon>
    </lineage>
</organism>
<accession>A0A914RDV2</accession>
<reference evidence="2" key="1">
    <citation type="submission" date="2022-11" db="UniProtKB">
        <authorList>
            <consortium name="WormBaseParasite"/>
        </authorList>
    </citation>
    <scope>IDENTIFICATION</scope>
</reference>
<sequence length="108" mass="12556">LKLRRYTFAQKWRTVHSNHRIIQTVFRKKKNEFEQPHSAAAPSALLADSNNELMGLYKPRTQETKQTYEAILAYIQDALGDQVRWSGRGFFLSQFVECDCDGTFSLLQ</sequence>
<evidence type="ECO:0000313" key="1">
    <source>
        <dbReference type="Proteomes" id="UP000887564"/>
    </source>
</evidence>
<keyword evidence="1" id="KW-1185">Reference proteome</keyword>
<proteinExistence type="predicted"/>
<evidence type="ECO:0000313" key="2">
    <source>
        <dbReference type="WBParaSite" id="PEQ_0000467801-mRNA-1"/>
    </source>
</evidence>
<dbReference type="WBParaSite" id="PEQ_0000467801-mRNA-1">
    <property type="protein sequence ID" value="PEQ_0000467801-mRNA-1"/>
    <property type="gene ID" value="PEQ_0000467801"/>
</dbReference>
<protein>
    <submittedName>
        <fullName evidence="2">Uncharacterized protein</fullName>
    </submittedName>
</protein>
<name>A0A914RDV2_PAREQ</name>